<evidence type="ECO:0000313" key="13">
    <source>
        <dbReference type="EMBL" id="GLC25376.1"/>
    </source>
</evidence>
<feature type="chain" id="PRO_5041310365" description="Multidrug resistance protein MdtA" evidence="8">
    <location>
        <begin position="27"/>
        <end position="377"/>
    </location>
</feature>
<keyword evidence="14" id="KW-1185">Reference proteome</keyword>
<evidence type="ECO:0000256" key="8">
    <source>
        <dbReference type="SAM" id="SignalP"/>
    </source>
</evidence>
<dbReference type="Gene3D" id="2.40.30.170">
    <property type="match status" value="1"/>
</dbReference>
<keyword evidence="7" id="KW-0175">Coiled coil</keyword>
<feature type="domain" description="Multidrug resistance protein MdtA-like barrel-sandwich hybrid" evidence="10">
    <location>
        <begin position="57"/>
        <end position="199"/>
    </location>
</feature>
<evidence type="ECO:0000256" key="7">
    <source>
        <dbReference type="SAM" id="Coils"/>
    </source>
</evidence>
<dbReference type="EMBL" id="BRXS01000003">
    <property type="protein sequence ID" value="GLC25376.1"/>
    <property type="molecule type" value="Genomic_DNA"/>
</dbReference>
<feature type="domain" description="Multidrug resistance protein MdtA-like alpha-helical hairpin" evidence="9">
    <location>
        <begin position="98"/>
        <end position="165"/>
    </location>
</feature>
<dbReference type="AlphaFoldDB" id="A0AA37V6I6"/>
<feature type="domain" description="Multidrug resistance protein MdtA-like C-terminal permuted SH3" evidence="12">
    <location>
        <begin position="290"/>
        <end position="349"/>
    </location>
</feature>
<name>A0AA37V6I6_9BACT</name>
<dbReference type="PANTHER" id="PTHR30469">
    <property type="entry name" value="MULTIDRUG RESISTANCE PROTEIN MDTA"/>
    <property type="match status" value="1"/>
</dbReference>
<keyword evidence="3" id="KW-0813">Transport</keyword>
<dbReference type="GO" id="GO:1990281">
    <property type="term" value="C:efflux pump complex"/>
    <property type="evidence" value="ECO:0007669"/>
    <property type="project" value="TreeGrafter"/>
</dbReference>
<dbReference type="InterPro" id="IPR058625">
    <property type="entry name" value="MdtA-like_BSH"/>
</dbReference>
<comment type="similarity">
    <text evidence="2">Belongs to the membrane fusion protein (MFP) (TC 8.A.1) family.</text>
</comment>
<sequence length="377" mass="39760">MTSRRIPFATGALLTIAAACSKPAPAAKPPAAVTVATAERREAPYVVVANGVVEPMRTVAVQSQVTGVLTAVHFAEGDEVRAGQPLFTIDPRPYAAALRQARAVLARDEAQAESARREAERFAALVQKDYVTRSQADQAAANAAALRAVLEADRAAVEAARLDLENASIRAPVSGKTGGLLVREGNLVRPGTGAPLVVINQIRPTLVRFSVSERDFPVVQRYASDSALHVRATPAQAGAEPVEGTLSFVDNGIDTTTGTVTLKARFDNAARSLWPGQFVQVSLQLFVQPDAVLVPGEAVMTGQEGTFVFVVDEKSKALMRPVTAGRPVGRDVLIEKGLKGGERVVVDGQARIAPGATVEVRTAPSVATRTEQPEARP</sequence>
<dbReference type="Pfam" id="PF25967">
    <property type="entry name" value="RND-MFP_C"/>
    <property type="match status" value="1"/>
</dbReference>
<reference evidence="13" key="1">
    <citation type="submission" date="2022-08" db="EMBL/GenBank/DDBJ databases">
        <title>Draft genome sequencing of Roseisolibacter agri AW1220.</title>
        <authorList>
            <person name="Tobiishi Y."/>
            <person name="Tonouchi A."/>
        </authorList>
    </citation>
    <scope>NUCLEOTIDE SEQUENCE</scope>
    <source>
        <strain evidence="13">AW1220</strain>
    </source>
</reference>
<dbReference type="InterPro" id="IPR058626">
    <property type="entry name" value="MdtA-like_b-barrel"/>
</dbReference>
<dbReference type="NCBIfam" id="TIGR01730">
    <property type="entry name" value="RND_mfp"/>
    <property type="match status" value="1"/>
</dbReference>
<dbReference type="Gene3D" id="1.10.287.470">
    <property type="entry name" value="Helix hairpin bin"/>
    <property type="match status" value="1"/>
</dbReference>
<dbReference type="Proteomes" id="UP001161325">
    <property type="component" value="Unassembled WGS sequence"/>
</dbReference>
<proteinExistence type="inferred from homology"/>
<evidence type="ECO:0000259" key="11">
    <source>
        <dbReference type="Pfam" id="PF25944"/>
    </source>
</evidence>
<feature type="coiled-coil region" evidence="7">
    <location>
        <begin position="98"/>
        <end position="125"/>
    </location>
</feature>
<evidence type="ECO:0000313" key="14">
    <source>
        <dbReference type="Proteomes" id="UP001161325"/>
    </source>
</evidence>
<dbReference type="RefSeq" id="WP_284349831.1">
    <property type="nucleotide sequence ID" value="NZ_BRXS01000003.1"/>
</dbReference>
<gene>
    <name evidence="13" type="ORF">rosag_18890</name>
</gene>
<dbReference type="FunFam" id="2.40.420.20:FF:000001">
    <property type="entry name" value="Efflux RND transporter periplasmic adaptor subunit"/>
    <property type="match status" value="1"/>
</dbReference>
<evidence type="ECO:0000256" key="2">
    <source>
        <dbReference type="ARBA" id="ARBA00009477"/>
    </source>
</evidence>
<dbReference type="PANTHER" id="PTHR30469:SF36">
    <property type="entry name" value="BLL3903 PROTEIN"/>
    <property type="match status" value="1"/>
</dbReference>
<evidence type="ECO:0000256" key="5">
    <source>
        <dbReference type="ARBA" id="ARBA00022519"/>
    </source>
</evidence>
<keyword evidence="6" id="KW-0472">Membrane</keyword>
<dbReference type="SUPFAM" id="SSF111369">
    <property type="entry name" value="HlyD-like secretion proteins"/>
    <property type="match status" value="1"/>
</dbReference>
<evidence type="ECO:0000256" key="1">
    <source>
        <dbReference type="ARBA" id="ARBA00004236"/>
    </source>
</evidence>
<evidence type="ECO:0000256" key="6">
    <source>
        <dbReference type="ARBA" id="ARBA00023136"/>
    </source>
</evidence>
<feature type="domain" description="Multidrug resistance protein MdtA-like beta-barrel" evidence="11">
    <location>
        <begin position="204"/>
        <end position="285"/>
    </location>
</feature>
<keyword evidence="4" id="KW-1003">Cell membrane</keyword>
<keyword evidence="5" id="KW-0997">Cell inner membrane</keyword>
<dbReference type="Pfam" id="PF25917">
    <property type="entry name" value="BSH_RND"/>
    <property type="match status" value="1"/>
</dbReference>
<dbReference type="PROSITE" id="PS51257">
    <property type="entry name" value="PROKAR_LIPOPROTEIN"/>
    <property type="match status" value="1"/>
</dbReference>
<comment type="subcellular location">
    <subcellularLocation>
        <location evidence="1">Cell membrane</location>
    </subcellularLocation>
</comment>
<comment type="caution">
    <text evidence="13">The sequence shown here is derived from an EMBL/GenBank/DDBJ whole genome shotgun (WGS) entry which is preliminary data.</text>
</comment>
<dbReference type="Pfam" id="PF25944">
    <property type="entry name" value="Beta-barrel_RND"/>
    <property type="match status" value="1"/>
</dbReference>
<protein>
    <recommendedName>
        <fullName evidence="15">Multidrug resistance protein MdtA</fullName>
    </recommendedName>
</protein>
<evidence type="ECO:0000259" key="12">
    <source>
        <dbReference type="Pfam" id="PF25967"/>
    </source>
</evidence>
<keyword evidence="8" id="KW-0732">Signal</keyword>
<feature type="signal peptide" evidence="8">
    <location>
        <begin position="1"/>
        <end position="26"/>
    </location>
</feature>
<evidence type="ECO:0000259" key="10">
    <source>
        <dbReference type="Pfam" id="PF25917"/>
    </source>
</evidence>
<evidence type="ECO:0008006" key="15">
    <source>
        <dbReference type="Google" id="ProtNLM"/>
    </source>
</evidence>
<dbReference type="InterPro" id="IPR006143">
    <property type="entry name" value="RND_pump_MFP"/>
</dbReference>
<accession>A0AA37V6I6</accession>
<evidence type="ECO:0000256" key="3">
    <source>
        <dbReference type="ARBA" id="ARBA00022448"/>
    </source>
</evidence>
<dbReference type="Gene3D" id="2.40.50.100">
    <property type="match status" value="1"/>
</dbReference>
<organism evidence="13 14">
    <name type="scientific">Roseisolibacter agri</name>
    <dbReference type="NCBI Taxonomy" id="2014610"/>
    <lineage>
        <taxon>Bacteria</taxon>
        <taxon>Pseudomonadati</taxon>
        <taxon>Gemmatimonadota</taxon>
        <taxon>Gemmatimonadia</taxon>
        <taxon>Gemmatimonadales</taxon>
        <taxon>Gemmatimonadaceae</taxon>
        <taxon>Roseisolibacter</taxon>
    </lineage>
</organism>
<dbReference type="Gene3D" id="2.40.420.20">
    <property type="match status" value="1"/>
</dbReference>
<evidence type="ECO:0000259" key="9">
    <source>
        <dbReference type="Pfam" id="PF25876"/>
    </source>
</evidence>
<dbReference type="GO" id="GO:0015562">
    <property type="term" value="F:efflux transmembrane transporter activity"/>
    <property type="evidence" value="ECO:0007669"/>
    <property type="project" value="TreeGrafter"/>
</dbReference>
<dbReference type="InterPro" id="IPR058624">
    <property type="entry name" value="MdtA-like_HH"/>
</dbReference>
<dbReference type="Pfam" id="PF25876">
    <property type="entry name" value="HH_MFP_RND"/>
    <property type="match status" value="1"/>
</dbReference>
<evidence type="ECO:0000256" key="4">
    <source>
        <dbReference type="ARBA" id="ARBA00022475"/>
    </source>
</evidence>
<dbReference type="GO" id="GO:0030313">
    <property type="term" value="C:cell envelope"/>
    <property type="evidence" value="ECO:0007669"/>
    <property type="project" value="UniProtKB-SubCell"/>
</dbReference>
<dbReference type="InterPro" id="IPR058627">
    <property type="entry name" value="MdtA-like_C"/>
</dbReference>